<dbReference type="EMBL" id="JAHCTB010000004">
    <property type="protein sequence ID" value="MBT0608626.1"/>
    <property type="molecule type" value="Genomic_DNA"/>
</dbReference>
<sequence length="131" mass="15420">MGFFDKFKTQRDIVKEEIVEVPWHILNQLEQLETLVEESQQKPVAIFKHSTRCGISRAVLKMFERNYNLNEDQIKLYFLDLLENRDISNEIANRFGVRHESPQMIVIKNGTVIHHDSHHSIDAEHLKKIVA</sequence>
<evidence type="ECO:0000313" key="2">
    <source>
        <dbReference type="Proteomes" id="UP001297092"/>
    </source>
</evidence>
<dbReference type="InterPro" id="IPR022551">
    <property type="entry name" value="BrxC"/>
</dbReference>
<accession>A0ABS5S5Y4</accession>
<organism evidence="1 2">
    <name type="scientific">Aequorivita echinoideorum</name>
    <dbReference type="NCBI Taxonomy" id="1549647"/>
    <lineage>
        <taxon>Bacteria</taxon>
        <taxon>Pseudomonadati</taxon>
        <taxon>Bacteroidota</taxon>
        <taxon>Flavobacteriia</taxon>
        <taxon>Flavobacteriales</taxon>
        <taxon>Flavobacteriaceae</taxon>
        <taxon>Aequorivita</taxon>
    </lineage>
</organism>
<comment type="caution">
    <text evidence="1">The sequence shown here is derived from an EMBL/GenBank/DDBJ whole genome shotgun (WGS) entry which is preliminary data.</text>
</comment>
<keyword evidence="2" id="KW-1185">Reference proteome</keyword>
<gene>
    <name evidence="1" type="primary">ytxJ</name>
    <name evidence="1" type="ORF">KIV10_10555</name>
</gene>
<dbReference type="NCBIfam" id="TIGR04019">
    <property type="entry name" value="B_thiol_YtxJ"/>
    <property type="match status" value="1"/>
</dbReference>
<dbReference type="Pfam" id="PF11009">
    <property type="entry name" value="BrxC"/>
    <property type="match status" value="1"/>
</dbReference>
<name>A0ABS5S5Y4_9FLAO</name>
<proteinExistence type="predicted"/>
<dbReference type="InterPro" id="IPR036249">
    <property type="entry name" value="Thioredoxin-like_sf"/>
</dbReference>
<dbReference type="Proteomes" id="UP001297092">
    <property type="component" value="Unassembled WGS sequence"/>
</dbReference>
<reference evidence="1 2" key="1">
    <citation type="submission" date="2021-05" db="EMBL/GenBank/DDBJ databases">
        <title>Aequorivita echinoideorum JCM 30378 genome.</title>
        <authorList>
            <person name="Zhang H."/>
            <person name="Li C."/>
        </authorList>
    </citation>
    <scope>NUCLEOTIDE SEQUENCE [LARGE SCALE GENOMIC DNA]</scope>
    <source>
        <strain evidence="1 2">JCM30378</strain>
    </source>
</reference>
<protein>
    <submittedName>
        <fullName evidence="1">Bacillithiol system redox-active protein YtxJ</fullName>
    </submittedName>
</protein>
<evidence type="ECO:0000313" key="1">
    <source>
        <dbReference type="EMBL" id="MBT0608626.1"/>
    </source>
</evidence>
<dbReference type="Gene3D" id="3.40.30.10">
    <property type="entry name" value="Glutaredoxin"/>
    <property type="match status" value="1"/>
</dbReference>
<dbReference type="RefSeq" id="WP_214113485.1">
    <property type="nucleotide sequence ID" value="NZ_JAHCTB010000004.1"/>
</dbReference>
<dbReference type="CDD" id="cd02947">
    <property type="entry name" value="TRX_family"/>
    <property type="match status" value="1"/>
</dbReference>
<dbReference type="SUPFAM" id="SSF52833">
    <property type="entry name" value="Thioredoxin-like"/>
    <property type="match status" value="1"/>
</dbReference>